<dbReference type="PANTHER" id="PTHR32370">
    <property type="entry name" value="OS12G0117600 PROTEIN"/>
    <property type="match status" value="1"/>
</dbReference>
<keyword evidence="5" id="KW-1185">Reference proteome</keyword>
<organism evidence="4 5">
    <name type="scientific">Kingdonia uniflora</name>
    <dbReference type="NCBI Taxonomy" id="39325"/>
    <lineage>
        <taxon>Eukaryota</taxon>
        <taxon>Viridiplantae</taxon>
        <taxon>Streptophyta</taxon>
        <taxon>Embryophyta</taxon>
        <taxon>Tracheophyta</taxon>
        <taxon>Spermatophyta</taxon>
        <taxon>Magnoliopsida</taxon>
        <taxon>Ranunculales</taxon>
        <taxon>Circaeasteraceae</taxon>
        <taxon>Kingdonia</taxon>
    </lineage>
</organism>
<feature type="region of interest" description="Disordered" evidence="2">
    <location>
        <begin position="364"/>
        <end position="398"/>
    </location>
</feature>
<dbReference type="OrthoDB" id="1430143at2759"/>
<dbReference type="InterPro" id="IPR027356">
    <property type="entry name" value="NPH3_dom"/>
</dbReference>
<dbReference type="AlphaFoldDB" id="A0A7J7NU33"/>
<dbReference type="GO" id="GO:0016567">
    <property type="term" value="P:protein ubiquitination"/>
    <property type="evidence" value="ECO:0007669"/>
    <property type="project" value="UniProtKB-UniPathway"/>
</dbReference>
<feature type="compositionally biased region" description="Basic and acidic residues" evidence="2">
    <location>
        <begin position="460"/>
        <end position="472"/>
    </location>
</feature>
<proteinExistence type="predicted"/>
<name>A0A7J7NU33_9MAGN</name>
<dbReference type="PROSITE" id="PS50835">
    <property type="entry name" value="IG_LIKE"/>
    <property type="match status" value="1"/>
</dbReference>
<comment type="caution">
    <text evidence="4">The sequence shown here is derived from an EMBL/GenBank/DDBJ whole genome shotgun (WGS) entry which is preliminary data.</text>
</comment>
<protein>
    <recommendedName>
        <fullName evidence="3">Ig-like domain-containing protein</fullName>
    </recommendedName>
</protein>
<evidence type="ECO:0000313" key="4">
    <source>
        <dbReference type="EMBL" id="KAF6170560.1"/>
    </source>
</evidence>
<dbReference type="Proteomes" id="UP000541444">
    <property type="component" value="Unassembled WGS sequence"/>
</dbReference>
<evidence type="ECO:0000256" key="1">
    <source>
        <dbReference type="ARBA" id="ARBA00022786"/>
    </source>
</evidence>
<keyword evidence="1" id="KW-0833">Ubl conjugation pathway</keyword>
<dbReference type="InterPro" id="IPR043454">
    <property type="entry name" value="NPH3/RPT2-like"/>
</dbReference>
<dbReference type="Pfam" id="PF03000">
    <property type="entry name" value="NPH3"/>
    <property type="match status" value="1"/>
</dbReference>
<dbReference type="UniPathway" id="UPA00143"/>
<feature type="compositionally biased region" description="Polar residues" evidence="2">
    <location>
        <begin position="426"/>
        <end position="436"/>
    </location>
</feature>
<reference evidence="4 5" key="1">
    <citation type="journal article" date="2020" name="IScience">
        <title>Genome Sequencing of the Endangered Kingdonia uniflora (Circaeasteraceae, Ranunculales) Reveals Potential Mechanisms of Evolutionary Specialization.</title>
        <authorList>
            <person name="Sun Y."/>
            <person name="Deng T."/>
            <person name="Zhang A."/>
            <person name="Moore M.J."/>
            <person name="Landis J.B."/>
            <person name="Lin N."/>
            <person name="Zhang H."/>
            <person name="Zhang X."/>
            <person name="Huang J."/>
            <person name="Zhang X."/>
            <person name="Sun H."/>
            <person name="Wang H."/>
        </authorList>
    </citation>
    <scope>NUCLEOTIDE SEQUENCE [LARGE SCALE GENOMIC DNA]</scope>
    <source>
        <strain evidence="4">TB1705</strain>
        <tissue evidence="4">Leaf</tissue>
    </source>
</reference>
<gene>
    <name evidence="4" type="ORF">GIB67_031968</name>
</gene>
<evidence type="ECO:0000259" key="3">
    <source>
        <dbReference type="PROSITE" id="PS50835"/>
    </source>
</evidence>
<dbReference type="InterPro" id="IPR007110">
    <property type="entry name" value="Ig-like_dom"/>
</dbReference>
<accession>A0A7J7NU33</accession>
<feature type="region of interest" description="Disordered" evidence="2">
    <location>
        <begin position="421"/>
        <end position="491"/>
    </location>
</feature>
<dbReference type="EMBL" id="JACGCM010000580">
    <property type="protein sequence ID" value="KAF6170560.1"/>
    <property type="molecule type" value="Genomic_DNA"/>
</dbReference>
<feature type="compositionally biased region" description="Basic and acidic residues" evidence="2">
    <location>
        <begin position="378"/>
        <end position="394"/>
    </location>
</feature>
<sequence length="491" mass="55734">MGDPNERITVLEMTVSTLTCTVGELVEQLRLTNLALDFVLVSWRSHSKKKGAIEVDGDKDILVFDDSSDPESVKEHPGSIYKCFIKAHSKKDKTVECPVLVEKIRQCERLDLKTKTTSVDDYVAKTIDKDRKGRMIVLGVSVCLILLKKTKHLLKQNEDLRNTNLQLTNEISMLVKVKTQVFEFKGMMMDIVVKICACRSVSTEVFSDLTIEVEGVKYLPHKFPLLSKCLRLQELCSKFSNSSHILLKLLKVANIIGASSSSKIELTKRAGMQLEEARVNDLLIPSLSNSKETLYDVDIVMKISLRENLSNCPSSSKDSRREFVKDKRLQIASDDDKKINGEDDRCAHHANEDQNYQNIQEKLVDEDGESSEEVGEFNPDKHIDRPLDSHDNPDNGKCILSHHPFVEKGECSKENLLESVDKSDWAENNSQLQTRKGNSDRHRDLKKRRSVFDDEGSSDEDSKIVKDDQDSKQRKRKLIMSDVSDEEGEFS</sequence>
<evidence type="ECO:0000313" key="5">
    <source>
        <dbReference type="Proteomes" id="UP000541444"/>
    </source>
</evidence>
<evidence type="ECO:0000256" key="2">
    <source>
        <dbReference type="SAM" id="MobiDB-lite"/>
    </source>
</evidence>
<feature type="compositionally biased region" description="Acidic residues" evidence="2">
    <location>
        <begin position="364"/>
        <end position="375"/>
    </location>
</feature>
<feature type="domain" description="Ig-like" evidence="3">
    <location>
        <begin position="1"/>
        <end position="96"/>
    </location>
</feature>